<reference evidence="1 2" key="1">
    <citation type="submission" date="2019-08" db="EMBL/GenBank/DDBJ databases">
        <title>The genome sequence of a newly discovered highly antifungal drug resistant Aspergillus species, Aspergillus tanneri NIH 1004.</title>
        <authorList>
            <person name="Mounaud S."/>
            <person name="Singh I."/>
            <person name="Joardar V."/>
            <person name="Pakala S."/>
            <person name="Pakala S."/>
            <person name="Venepally P."/>
            <person name="Chung J.K."/>
            <person name="Losada L."/>
            <person name="Nierman W.C."/>
        </authorList>
    </citation>
    <scope>NUCLEOTIDE SEQUENCE [LARGE SCALE GENOMIC DNA]</scope>
    <source>
        <strain evidence="1 2">NIH1004</strain>
    </source>
</reference>
<dbReference type="Proteomes" id="UP000324241">
    <property type="component" value="Unassembled WGS sequence"/>
</dbReference>
<dbReference type="OrthoDB" id="4191831at2759"/>
<evidence type="ECO:0000313" key="2">
    <source>
        <dbReference type="Proteomes" id="UP000324241"/>
    </source>
</evidence>
<dbReference type="AlphaFoldDB" id="A0A5M9M7D1"/>
<dbReference type="EMBL" id="QUQM01000009">
    <property type="protein sequence ID" value="KAA8641496.1"/>
    <property type="molecule type" value="Genomic_DNA"/>
</dbReference>
<accession>A0A5M9M7D1</accession>
<evidence type="ECO:0000313" key="1">
    <source>
        <dbReference type="EMBL" id="KAA8641496.1"/>
    </source>
</evidence>
<protein>
    <recommendedName>
        <fullName evidence="3">F-box domain-containing protein</fullName>
    </recommendedName>
</protein>
<proteinExistence type="predicted"/>
<dbReference type="RefSeq" id="XP_033420858.1">
    <property type="nucleotide sequence ID" value="XM_033576194.1"/>
</dbReference>
<dbReference type="GeneID" id="54334333"/>
<name>A0A5M9M7D1_9EURO</name>
<gene>
    <name evidence="1" type="ORF">ATNIH1004_011632</name>
</gene>
<sequence>MRVSSPLWRSVEPFLYTQVDIRTPACLNALLRTMNERPDLTASIQHLHICRTIHADLGAAANPDQLVLTTKRLLSLLSGLRSVHFDQWPASPGILAESIQGGGPAGFPKLKRVVLKERKTLINQLRPLWTLPAIESIESSVSAPEMMSNSWPTAATLQNLCLKPAVLEEKSLGLLLQACPSLKIFTYDRRCNVGDEPELLHCASLTTALHHVKGTLEELDFGVLLYSDYAEEVEYLEISPVLGHLGPLDSFKVLHKLKVPVAVLLGWFAKQAPSLADILPGSLSHLCLTEDLSSQCTYEWSEELVLQKLQPFFAAARQTTPRLKTFELLPCRDFDRWAMPLEDRLRAMCSQHGITCIIPENK</sequence>
<evidence type="ECO:0008006" key="3">
    <source>
        <dbReference type="Google" id="ProtNLM"/>
    </source>
</evidence>
<comment type="caution">
    <text evidence="1">The sequence shown here is derived from an EMBL/GenBank/DDBJ whole genome shotgun (WGS) entry which is preliminary data.</text>
</comment>
<organism evidence="1 2">
    <name type="scientific">Aspergillus tanneri</name>
    <dbReference type="NCBI Taxonomy" id="1220188"/>
    <lineage>
        <taxon>Eukaryota</taxon>
        <taxon>Fungi</taxon>
        <taxon>Dikarya</taxon>
        <taxon>Ascomycota</taxon>
        <taxon>Pezizomycotina</taxon>
        <taxon>Eurotiomycetes</taxon>
        <taxon>Eurotiomycetidae</taxon>
        <taxon>Eurotiales</taxon>
        <taxon>Aspergillaceae</taxon>
        <taxon>Aspergillus</taxon>
        <taxon>Aspergillus subgen. Circumdati</taxon>
    </lineage>
</organism>
<dbReference type="VEuPathDB" id="FungiDB:EYZ11_007310"/>